<dbReference type="GO" id="GO:0043190">
    <property type="term" value="C:ATP-binding cassette (ABC) transporter complex"/>
    <property type="evidence" value="ECO:0007669"/>
    <property type="project" value="InterPro"/>
</dbReference>
<name>A0A7J3N0A6_9CREN</name>
<evidence type="ECO:0000256" key="2">
    <source>
        <dbReference type="ARBA" id="ARBA00022448"/>
    </source>
</evidence>
<dbReference type="PANTHER" id="PTHR30614">
    <property type="entry name" value="MEMBRANE COMPONENT OF AMINO ACID ABC TRANSPORTER"/>
    <property type="match status" value="1"/>
</dbReference>
<evidence type="ECO:0000313" key="10">
    <source>
        <dbReference type="EMBL" id="HGT99120.1"/>
    </source>
</evidence>
<dbReference type="EMBL" id="DTDH01000184">
    <property type="protein sequence ID" value="HGT99120.1"/>
    <property type="molecule type" value="Genomic_DNA"/>
</dbReference>
<reference evidence="10" key="1">
    <citation type="journal article" date="2020" name="mSystems">
        <title>Genome- and Community-Level Interaction Insights into Carbon Utilization and Element Cycling Functions of Hydrothermarchaeota in Hydrothermal Sediment.</title>
        <authorList>
            <person name="Zhou Z."/>
            <person name="Liu Y."/>
            <person name="Xu W."/>
            <person name="Pan J."/>
            <person name="Luo Z.H."/>
            <person name="Li M."/>
        </authorList>
    </citation>
    <scope>NUCLEOTIDE SEQUENCE [LARGE SCALE GENOMIC DNA]</scope>
    <source>
        <strain evidence="10">SpSt-688</strain>
    </source>
</reference>
<dbReference type="PANTHER" id="PTHR30614:SF0">
    <property type="entry name" value="L-CYSTINE TRANSPORT SYSTEM PERMEASE PROTEIN TCYL"/>
    <property type="match status" value="1"/>
</dbReference>
<evidence type="ECO:0000256" key="8">
    <source>
        <dbReference type="RuleBase" id="RU363032"/>
    </source>
</evidence>
<comment type="subcellular location">
    <subcellularLocation>
        <location evidence="1 8">Cell membrane</location>
        <topology evidence="1 8">Multi-pass membrane protein</topology>
    </subcellularLocation>
</comment>
<evidence type="ECO:0000256" key="6">
    <source>
        <dbReference type="ARBA" id="ARBA00022989"/>
    </source>
</evidence>
<keyword evidence="6 8" id="KW-1133">Transmembrane helix</keyword>
<keyword evidence="5" id="KW-0029">Amino-acid transport</keyword>
<keyword evidence="3" id="KW-1003">Cell membrane</keyword>
<keyword evidence="7 8" id="KW-0472">Membrane</keyword>
<accession>A0A7J3N0A6</accession>
<keyword evidence="2 8" id="KW-0813">Transport</keyword>
<evidence type="ECO:0000256" key="4">
    <source>
        <dbReference type="ARBA" id="ARBA00022692"/>
    </source>
</evidence>
<dbReference type="SUPFAM" id="SSF161098">
    <property type="entry name" value="MetI-like"/>
    <property type="match status" value="1"/>
</dbReference>
<dbReference type="GO" id="GO:0022857">
    <property type="term" value="F:transmembrane transporter activity"/>
    <property type="evidence" value="ECO:0007669"/>
    <property type="project" value="InterPro"/>
</dbReference>
<dbReference type="CDD" id="cd06261">
    <property type="entry name" value="TM_PBP2"/>
    <property type="match status" value="1"/>
</dbReference>
<evidence type="ECO:0000256" key="5">
    <source>
        <dbReference type="ARBA" id="ARBA00022970"/>
    </source>
</evidence>
<organism evidence="10">
    <name type="scientific">Ignisphaera aggregans</name>
    <dbReference type="NCBI Taxonomy" id="334771"/>
    <lineage>
        <taxon>Archaea</taxon>
        <taxon>Thermoproteota</taxon>
        <taxon>Thermoprotei</taxon>
        <taxon>Desulfurococcales</taxon>
        <taxon>Desulfurococcaceae</taxon>
        <taxon>Ignisphaera</taxon>
    </lineage>
</organism>
<dbReference type="Gene3D" id="1.10.3720.10">
    <property type="entry name" value="MetI-like"/>
    <property type="match status" value="1"/>
</dbReference>
<feature type="transmembrane region" description="Helical" evidence="8">
    <location>
        <begin position="185"/>
        <end position="204"/>
    </location>
</feature>
<dbReference type="InterPro" id="IPR043429">
    <property type="entry name" value="ArtM/GltK/GlnP/TcyL/YhdX-like"/>
</dbReference>
<comment type="caution">
    <text evidence="10">The sequence shown here is derived from an EMBL/GenBank/DDBJ whole genome shotgun (WGS) entry which is preliminary data.</text>
</comment>
<dbReference type="InterPro" id="IPR035906">
    <property type="entry name" value="MetI-like_sf"/>
</dbReference>
<dbReference type="Pfam" id="PF00528">
    <property type="entry name" value="BPD_transp_1"/>
    <property type="match status" value="1"/>
</dbReference>
<protein>
    <submittedName>
        <fullName evidence="10">Amino acid ABC transporter permease</fullName>
    </submittedName>
</protein>
<evidence type="ECO:0000256" key="1">
    <source>
        <dbReference type="ARBA" id="ARBA00004651"/>
    </source>
</evidence>
<dbReference type="InterPro" id="IPR000515">
    <property type="entry name" value="MetI-like"/>
</dbReference>
<feature type="transmembrane region" description="Helical" evidence="8">
    <location>
        <begin position="56"/>
        <end position="79"/>
    </location>
</feature>
<evidence type="ECO:0000256" key="7">
    <source>
        <dbReference type="ARBA" id="ARBA00023136"/>
    </source>
</evidence>
<proteinExistence type="inferred from homology"/>
<comment type="similarity">
    <text evidence="8">Belongs to the binding-protein-dependent transport system permease family.</text>
</comment>
<evidence type="ECO:0000256" key="3">
    <source>
        <dbReference type="ARBA" id="ARBA00022475"/>
    </source>
</evidence>
<feature type="transmembrane region" description="Helical" evidence="8">
    <location>
        <begin position="155"/>
        <end position="173"/>
    </location>
</feature>
<feature type="domain" description="ABC transmembrane type-1" evidence="9">
    <location>
        <begin position="20"/>
        <end position="208"/>
    </location>
</feature>
<evidence type="ECO:0000259" key="9">
    <source>
        <dbReference type="PROSITE" id="PS50928"/>
    </source>
</evidence>
<keyword evidence="4 8" id="KW-0812">Transmembrane</keyword>
<gene>
    <name evidence="10" type="ORF">ENU64_06805</name>
</gene>
<dbReference type="AlphaFoldDB" id="A0A7J3N0A6"/>
<dbReference type="PROSITE" id="PS50928">
    <property type="entry name" value="ABC_TM1"/>
    <property type="match status" value="1"/>
</dbReference>
<dbReference type="InterPro" id="IPR010065">
    <property type="entry name" value="AA_ABC_transptr_permease_3TM"/>
</dbReference>
<dbReference type="NCBIfam" id="TIGR01726">
    <property type="entry name" value="HEQRo_perm_3TM"/>
    <property type="match status" value="1"/>
</dbReference>
<sequence length="225" mass="25036">MISELLDIFSKYGIDLVLAFILTLELTFLSFSIGFVGGIIIAVLRSSIAKPFRSLLTLFIEIVRGTPMIVQLFFVYYTLPVLGIKLDSFTASLIALGLNSAAYQSEYLRTAINSIPREQWEAAYSLGLSSFSTVINVVIPQALRIAIPSLTNELIYLLKFSSIAYFVALPELIYTAKWIASKTFAYMQIYIVIALFYTAVSMILSEIVTRIEKKVSIPGLTIKVS</sequence>
<feature type="transmembrane region" description="Helical" evidence="8">
    <location>
        <begin position="16"/>
        <end position="44"/>
    </location>
</feature>
<dbReference type="GO" id="GO:0006865">
    <property type="term" value="P:amino acid transport"/>
    <property type="evidence" value="ECO:0007669"/>
    <property type="project" value="UniProtKB-KW"/>
</dbReference>